<dbReference type="SUPFAM" id="SSF48366">
    <property type="entry name" value="Ras GEF"/>
    <property type="match status" value="1"/>
</dbReference>
<evidence type="ECO:0000259" key="5">
    <source>
        <dbReference type="PROSITE" id="PS50212"/>
    </source>
</evidence>
<feature type="domain" description="Ras-GEF" evidence="4">
    <location>
        <begin position="1207"/>
        <end position="1614"/>
    </location>
</feature>
<comment type="caution">
    <text evidence="6">The sequence shown here is derived from an EMBL/GenBank/DDBJ whole genome shotgun (WGS) entry which is preliminary data.</text>
</comment>
<feature type="compositionally biased region" description="Low complexity" evidence="3">
    <location>
        <begin position="164"/>
        <end position="174"/>
    </location>
</feature>
<dbReference type="GO" id="GO:0005886">
    <property type="term" value="C:plasma membrane"/>
    <property type="evidence" value="ECO:0007669"/>
    <property type="project" value="TreeGrafter"/>
</dbReference>
<dbReference type="EMBL" id="JANBPT010000063">
    <property type="protein sequence ID" value="KAJ1928683.1"/>
    <property type="molecule type" value="Genomic_DNA"/>
</dbReference>
<dbReference type="GO" id="GO:0005085">
    <property type="term" value="F:guanyl-nucleotide exchange factor activity"/>
    <property type="evidence" value="ECO:0007669"/>
    <property type="project" value="UniProtKB-KW"/>
</dbReference>
<feature type="region of interest" description="Disordered" evidence="3">
    <location>
        <begin position="700"/>
        <end position="731"/>
    </location>
</feature>
<dbReference type="InterPro" id="IPR000651">
    <property type="entry name" value="Ras-like_Gua-exchang_fac_N"/>
</dbReference>
<keyword evidence="7" id="KW-1185">Reference proteome</keyword>
<evidence type="ECO:0000256" key="2">
    <source>
        <dbReference type="PROSITE-ProRule" id="PRU00168"/>
    </source>
</evidence>
<feature type="compositionally biased region" description="Low complexity" evidence="3">
    <location>
        <begin position="219"/>
        <end position="228"/>
    </location>
</feature>
<feature type="compositionally biased region" description="Low complexity" evidence="3">
    <location>
        <begin position="145"/>
        <end position="154"/>
    </location>
</feature>
<feature type="compositionally biased region" description="Polar residues" evidence="3">
    <location>
        <begin position="765"/>
        <end position="778"/>
    </location>
</feature>
<dbReference type="Gene3D" id="1.20.870.10">
    <property type="entry name" value="Son of sevenless (SoS) protein Chain: S domain 1"/>
    <property type="match status" value="1"/>
</dbReference>
<organism evidence="6 7">
    <name type="scientific">Tieghemiomyces parasiticus</name>
    <dbReference type="NCBI Taxonomy" id="78921"/>
    <lineage>
        <taxon>Eukaryota</taxon>
        <taxon>Fungi</taxon>
        <taxon>Fungi incertae sedis</taxon>
        <taxon>Zoopagomycota</taxon>
        <taxon>Kickxellomycotina</taxon>
        <taxon>Dimargaritomycetes</taxon>
        <taxon>Dimargaritales</taxon>
        <taxon>Dimargaritaceae</taxon>
        <taxon>Tieghemiomyces</taxon>
    </lineage>
</organism>
<keyword evidence="1 2" id="KW-0344">Guanine-nucleotide releasing factor</keyword>
<evidence type="ECO:0000259" key="4">
    <source>
        <dbReference type="PROSITE" id="PS50009"/>
    </source>
</evidence>
<dbReference type="InterPro" id="IPR036964">
    <property type="entry name" value="RASGEF_cat_dom_sf"/>
</dbReference>
<feature type="region of interest" description="Disordered" evidence="3">
    <location>
        <begin position="759"/>
        <end position="778"/>
    </location>
</feature>
<dbReference type="GO" id="GO:0007265">
    <property type="term" value="P:Ras protein signal transduction"/>
    <property type="evidence" value="ECO:0007669"/>
    <property type="project" value="TreeGrafter"/>
</dbReference>
<reference evidence="6" key="1">
    <citation type="submission" date="2022-07" db="EMBL/GenBank/DDBJ databases">
        <title>Phylogenomic reconstructions and comparative analyses of Kickxellomycotina fungi.</title>
        <authorList>
            <person name="Reynolds N.K."/>
            <person name="Stajich J.E."/>
            <person name="Barry K."/>
            <person name="Grigoriev I.V."/>
            <person name="Crous P."/>
            <person name="Smith M.E."/>
        </authorList>
    </citation>
    <scope>NUCLEOTIDE SEQUENCE</scope>
    <source>
        <strain evidence="6">RSA 861</strain>
    </source>
</reference>
<feature type="compositionally biased region" description="Low complexity" evidence="3">
    <location>
        <begin position="87"/>
        <end position="113"/>
    </location>
</feature>
<feature type="compositionally biased region" description="Low complexity" evidence="3">
    <location>
        <begin position="196"/>
        <end position="211"/>
    </location>
</feature>
<dbReference type="InterPro" id="IPR001895">
    <property type="entry name" value="RASGEF_cat_dom"/>
</dbReference>
<feature type="domain" description="N-terminal Ras-GEF" evidence="5">
    <location>
        <begin position="555"/>
        <end position="682"/>
    </location>
</feature>
<dbReference type="PANTHER" id="PTHR23113">
    <property type="entry name" value="GUANINE NUCLEOTIDE EXCHANGE FACTOR"/>
    <property type="match status" value="1"/>
</dbReference>
<dbReference type="PROSITE" id="PS50009">
    <property type="entry name" value="RASGEF_CAT"/>
    <property type="match status" value="1"/>
</dbReference>
<dbReference type="OrthoDB" id="10254377at2759"/>
<name>A0A9W8AK07_9FUNG</name>
<dbReference type="SMART" id="SM00147">
    <property type="entry name" value="RasGEF"/>
    <property type="match status" value="1"/>
</dbReference>
<dbReference type="Pfam" id="PF00618">
    <property type="entry name" value="RasGEF_N"/>
    <property type="match status" value="1"/>
</dbReference>
<feature type="region of interest" description="Disordered" evidence="3">
    <location>
        <begin position="36"/>
        <end position="258"/>
    </location>
</feature>
<feature type="region of interest" description="Disordered" evidence="3">
    <location>
        <begin position="342"/>
        <end position="364"/>
    </location>
</feature>
<gene>
    <name evidence="6" type="primary">LTE1_1</name>
    <name evidence="6" type="ORF">IWQ60_001832</name>
</gene>
<feature type="compositionally biased region" description="Polar residues" evidence="3">
    <location>
        <begin position="719"/>
        <end position="731"/>
    </location>
</feature>
<feature type="region of interest" description="Disordered" evidence="3">
    <location>
        <begin position="1138"/>
        <end position="1158"/>
    </location>
</feature>
<proteinExistence type="predicted"/>
<feature type="compositionally biased region" description="Low complexity" evidence="3">
    <location>
        <begin position="61"/>
        <end position="77"/>
    </location>
</feature>
<feature type="compositionally biased region" description="Pro residues" evidence="3">
    <location>
        <begin position="134"/>
        <end position="144"/>
    </location>
</feature>
<feature type="compositionally biased region" description="Low complexity" evidence="3">
    <location>
        <begin position="1258"/>
        <end position="1280"/>
    </location>
</feature>
<sequence length="1618" mass="175110">MPPGLLDSPADLANESAFCLAQDSELSELLSAFASSDTPCLDLGSPGASPSVRPPSPSPYPLSLASELAHHSAASPPTANRPASHSPPTRATRPAPAKETVTPPRLTLTLTGPALRSSPPAVLQTAGSPDRRLPPTPTASPLPPSTGAASSSPRPFSPQSLVSAAAAAFGKPAIASPPGQPVASPPKAHGSPGQYTAPAGSGAGTPALGQPAPSPSPESSPEFDFPAPGGSSTAQVTRSRRPSEASKKSLSLNILPPQHPGLLARTVPGRSLSHRRRVLSYVVPHSAEYQRMALVLGWDKKNIFNDALGLHEGGADHGPPRLRRLAPRLSRRSVDRLSLSRLPLTPLLPPDSPAGSPHLPASPRWLKRSSISSVRRHSSRGRFNQIKLTAGPRLRLGVSHRISLRSKLDLSMDEIPTLAGRSPVSSPTGLTATDGSTVVTAGTVETPPTRTAPTIEWEDPTVFDRVVDDHDRSVVVWSGLRAPGQIRDRPLVYRIAPVRRPSVLGQLRQRVMTPGDPTLAAPRIAARTPARHHRLTLIPPAEANLAHSDPLAPPAPPLLMAAAVERLISKLTTEVDYAYLSDFFLTYREFLSARDLCRLLFLRFTWATRGDDDDRKLVRIRVFIVLRFWLRNYFLMDFAHSQELRHCFTRHLLEIATSPACHGSAREARMLIELEKIMQELATIHFRDLRVRCQTPILFPSMPIPPQPHMGSIRGRSGASDSPRSPDSVSTSDLEAYTWGLYFSQLGSVLGDAEIALSPRGESGLSPTASTGPSTSHRSYLDMFSRLQTFPAQLRRMSRRSDAGETGPPALPLGMAMAPSNSSPSTVPASKVPAAPLRIDTTPSQLQAAGLQRIRQNSLRSKRLASCYCKQKHTLPFYTVAHGDATDIMGSLGASVATNRTMGPPMGLRGRADYASQIQPFPQPSTSGNANDCATKPATLEHYHSNPFDIHFFSRHQPLSPFRARESSFPKRLQYIILGRRTARQRAQRIMRQTALYYGRQRFLAACLERFQGADESDRASVIYPGDRHGVSQQPPAIWEDETMLIGPGAAGNMSRRQTITPARFSVTSSHRVSFHPTVTRAPVASIQHYQIGATGATTAPLTGRGSTLTATVLAGTVQGSTALSPLPPSAAGLDYRSTAAKHRASDDTTTSASTSSSTASVDVLATSLAPHPSAPRNWPTGQPLPSYYAGPTPWEDPQRPFILYFRSEHVARQLCIMECEALQHVRWQDLIELRWQKKKVRGGVGLGVGSCAETTESRSSSGSSGRSTGPSTDGTGRSSAATASTNPPTGPRNQRSGSMRSTAPEAECGVSRVIQRFDRMSQWVVTVIVSTVDAPGRVLVMEKFIRIALKCYYHANFSTLMQILFALQSSPVARLKQTWELLGDYEYEVFQYLRNFACPARNWKNLRDATKVMLECGCGSELGEMRICPTCSRASLTIENSPATVTEVYERYQIGGCVPFLGLFLSDLVMNAELPTYVKPRPASQMSRSTAGDCSRGGGGDLFHHLETTTTTTTTTTPSTTTTAPLTSSPLNPRKSTSSTSGSSSSASATATASNSQLVNFHKFRTTAGIIKRLIAFQTILTHRYPFTKNSVLYSLLSDQLEVWDERRVMEQSRELE</sequence>
<protein>
    <submittedName>
        <fullName evidence="6">Guanine nucleotide exchange factor lte1</fullName>
    </submittedName>
</protein>
<evidence type="ECO:0000256" key="3">
    <source>
        <dbReference type="SAM" id="MobiDB-lite"/>
    </source>
</evidence>
<feature type="region of interest" description="Disordered" evidence="3">
    <location>
        <begin position="1247"/>
        <end position="1308"/>
    </location>
</feature>
<evidence type="ECO:0000313" key="7">
    <source>
        <dbReference type="Proteomes" id="UP001150569"/>
    </source>
</evidence>
<dbReference type="Pfam" id="PF00617">
    <property type="entry name" value="RasGEF"/>
    <property type="match status" value="1"/>
</dbReference>
<dbReference type="Gene3D" id="1.10.840.10">
    <property type="entry name" value="Ras guanine-nucleotide exchange factors catalytic domain"/>
    <property type="match status" value="1"/>
</dbReference>
<dbReference type="InterPro" id="IPR023578">
    <property type="entry name" value="Ras_GEF_dom_sf"/>
</dbReference>
<dbReference type="Proteomes" id="UP001150569">
    <property type="component" value="Unassembled WGS sequence"/>
</dbReference>
<feature type="compositionally biased region" description="Polar residues" evidence="3">
    <location>
        <begin position="1281"/>
        <end position="1302"/>
    </location>
</feature>
<feature type="region of interest" description="Disordered" evidence="3">
    <location>
        <begin position="1509"/>
        <end position="1550"/>
    </location>
</feature>
<feature type="compositionally biased region" description="Low complexity" evidence="3">
    <location>
        <begin position="1148"/>
        <end position="1158"/>
    </location>
</feature>
<dbReference type="PROSITE" id="PS50212">
    <property type="entry name" value="RASGEF_NTER"/>
    <property type="match status" value="1"/>
</dbReference>
<dbReference type="CDD" id="cd06224">
    <property type="entry name" value="REM"/>
    <property type="match status" value="1"/>
</dbReference>
<evidence type="ECO:0000256" key="1">
    <source>
        <dbReference type="ARBA" id="ARBA00022658"/>
    </source>
</evidence>
<accession>A0A9W8AK07</accession>
<dbReference type="SMART" id="SM00229">
    <property type="entry name" value="RasGEFN"/>
    <property type="match status" value="1"/>
</dbReference>
<evidence type="ECO:0000313" key="6">
    <source>
        <dbReference type="EMBL" id="KAJ1928683.1"/>
    </source>
</evidence>
<dbReference type="InterPro" id="IPR008937">
    <property type="entry name" value="Ras-like_GEF"/>
</dbReference>
<dbReference type="PANTHER" id="PTHR23113:SF363">
    <property type="entry name" value="PROTEIN SON OF SEVENLESS"/>
    <property type="match status" value="1"/>
</dbReference>